<proteinExistence type="inferred from homology"/>
<dbReference type="PANTHER" id="PTHR21661:SF35">
    <property type="entry name" value="EPOXIDE HYDROLASE"/>
    <property type="match status" value="1"/>
</dbReference>
<dbReference type="Proteomes" id="UP000037510">
    <property type="component" value="Unassembled WGS sequence"/>
</dbReference>
<keyword evidence="2 3" id="KW-0378">Hydrolase</keyword>
<gene>
    <name evidence="3" type="ORF">OBRU01_19184</name>
</gene>
<dbReference type="InterPro" id="IPR029058">
    <property type="entry name" value="AB_hydrolase_fold"/>
</dbReference>
<evidence type="ECO:0000313" key="4">
    <source>
        <dbReference type="Proteomes" id="UP000037510"/>
    </source>
</evidence>
<name>A0A0L7KXV8_OPEBR</name>
<dbReference type="AlphaFoldDB" id="A0A0L7KXV8"/>
<evidence type="ECO:0000313" key="3">
    <source>
        <dbReference type="EMBL" id="KOB67869.1"/>
    </source>
</evidence>
<comment type="similarity">
    <text evidence="1">Belongs to the peptidase S33 family.</text>
</comment>
<dbReference type="EMBL" id="JTDY01004693">
    <property type="protein sequence ID" value="KOB67869.1"/>
    <property type="molecule type" value="Genomic_DNA"/>
</dbReference>
<reference evidence="3 4" key="1">
    <citation type="journal article" date="2015" name="Genome Biol. Evol.">
        <title>The genome of winter moth (Operophtera brumata) provides a genomic perspective on sexual dimorphism and phenology.</title>
        <authorList>
            <person name="Derks M.F."/>
            <person name="Smit S."/>
            <person name="Salis L."/>
            <person name="Schijlen E."/>
            <person name="Bossers A."/>
            <person name="Mateman C."/>
            <person name="Pijl A.S."/>
            <person name="de Ridder D."/>
            <person name="Groenen M.A."/>
            <person name="Visser M.E."/>
            <person name="Megens H.J."/>
        </authorList>
    </citation>
    <scope>NUCLEOTIDE SEQUENCE [LARGE SCALE GENOMIC DNA]</scope>
    <source>
        <strain evidence="3">WM2013NL</strain>
        <tissue evidence="3">Head and thorax</tissue>
    </source>
</reference>
<evidence type="ECO:0000256" key="2">
    <source>
        <dbReference type="ARBA" id="ARBA00022801"/>
    </source>
</evidence>
<dbReference type="Gene3D" id="3.40.50.1820">
    <property type="entry name" value="alpha/beta hydrolase"/>
    <property type="match status" value="1"/>
</dbReference>
<keyword evidence="4" id="KW-1185">Reference proteome</keyword>
<dbReference type="STRING" id="104452.A0A0L7KXV8"/>
<evidence type="ECO:0000256" key="1">
    <source>
        <dbReference type="ARBA" id="ARBA00010088"/>
    </source>
</evidence>
<accession>A0A0L7KXV8</accession>
<sequence>MHRLGHKKFYVQGGDWGAAVGSAMATLFPEDVLGYHTNMPVTHVSKASKAKIVQDLLKARV</sequence>
<protein>
    <submittedName>
        <fullName evidence="3">Epoxide hydrolase</fullName>
    </submittedName>
</protein>
<dbReference type="SUPFAM" id="SSF53474">
    <property type="entry name" value="alpha/beta-Hydrolases"/>
    <property type="match status" value="1"/>
</dbReference>
<dbReference type="GO" id="GO:0097176">
    <property type="term" value="P:epoxide metabolic process"/>
    <property type="evidence" value="ECO:0007669"/>
    <property type="project" value="TreeGrafter"/>
</dbReference>
<dbReference type="PANTHER" id="PTHR21661">
    <property type="entry name" value="EPOXIDE HYDROLASE 1-RELATED"/>
    <property type="match status" value="1"/>
</dbReference>
<organism evidence="3 4">
    <name type="scientific">Operophtera brumata</name>
    <name type="common">Winter moth</name>
    <name type="synonym">Phalaena brumata</name>
    <dbReference type="NCBI Taxonomy" id="104452"/>
    <lineage>
        <taxon>Eukaryota</taxon>
        <taxon>Metazoa</taxon>
        <taxon>Ecdysozoa</taxon>
        <taxon>Arthropoda</taxon>
        <taxon>Hexapoda</taxon>
        <taxon>Insecta</taxon>
        <taxon>Pterygota</taxon>
        <taxon>Neoptera</taxon>
        <taxon>Endopterygota</taxon>
        <taxon>Lepidoptera</taxon>
        <taxon>Glossata</taxon>
        <taxon>Ditrysia</taxon>
        <taxon>Geometroidea</taxon>
        <taxon>Geometridae</taxon>
        <taxon>Larentiinae</taxon>
        <taxon>Operophtera</taxon>
    </lineage>
</organism>
<dbReference type="GO" id="GO:0004301">
    <property type="term" value="F:epoxide hydrolase activity"/>
    <property type="evidence" value="ECO:0007669"/>
    <property type="project" value="TreeGrafter"/>
</dbReference>
<comment type="caution">
    <text evidence="3">The sequence shown here is derived from an EMBL/GenBank/DDBJ whole genome shotgun (WGS) entry which is preliminary data.</text>
</comment>